<comment type="caution">
    <text evidence="2">The sequence shown here is derived from an EMBL/GenBank/DDBJ whole genome shotgun (WGS) entry which is preliminary data.</text>
</comment>
<dbReference type="AlphaFoldDB" id="A0AAV5T5A6"/>
<evidence type="ECO:0000259" key="1">
    <source>
        <dbReference type="Pfam" id="PF00646"/>
    </source>
</evidence>
<dbReference type="InterPro" id="IPR001810">
    <property type="entry name" value="F-box_dom"/>
</dbReference>
<feature type="domain" description="F-box" evidence="1">
    <location>
        <begin position="34"/>
        <end position="58"/>
    </location>
</feature>
<feature type="non-terminal residue" evidence="2">
    <location>
        <position position="1"/>
    </location>
</feature>
<protein>
    <recommendedName>
        <fullName evidence="1">F-box domain-containing protein</fullName>
    </recommendedName>
</protein>
<dbReference type="SUPFAM" id="SSF81383">
    <property type="entry name" value="F-box domain"/>
    <property type="match status" value="1"/>
</dbReference>
<dbReference type="InterPro" id="IPR036047">
    <property type="entry name" value="F-box-like_dom_sf"/>
</dbReference>
<evidence type="ECO:0000313" key="2">
    <source>
        <dbReference type="EMBL" id="GMS90762.1"/>
    </source>
</evidence>
<dbReference type="CDD" id="cd09917">
    <property type="entry name" value="F-box_SF"/>
    <property type="match status" value="1"/>
</dbReference>
<name>A0AAV5T5A6_9BILA</name>
<organism evidence="2 3">
    <name type="scientific">Pristionchus entomophagus</name>
    <dbReference type="NCBI Taxonomy" id="358040"/>
    <lineage>
        <taxon>Eukaryota</taxon>
        <taxon>Metazoa</taxon>
        <taxon>Ecdysozoa</taxon>
        <taxon>Nematoda</taxon>
        <taxon>Chromadorea</taxon>
        <taxon>Rhabditida</taxon>
        <taxon>Rhabditina</taxon>
        <taxon>Diplogasteromorpha</taxon>
        <taxon>Diplogasteroidea</taxon>
        <taxon>Neodiplogasteridae</taxon>
        <taxon>Pristionchus</taxon>
    </lineage>
</organism>
<sequence>QSGNRDVTTGPENESRAAKLSSLAAIDCDNKPSLLSLPNEILLMILHLLPTPDRLRTRVNRRLCKIESEGNFNEANMQICTPNFMDDYCER</sequence>
<evidence type="ECO:0000313" key="3">
    <source>
        <dbReference type="Proteomes" id="UP001432027"/>
    </source>
</evidence>
<gene>
    <name evidence="2" type="ORF">PENTCL1PPCAC_12937</name>
</gene>
<proteinExistence type="predicted"/>
<dbReference type="Pfam" id="PF00646">
    <property type="entry name" value="F-box"/>
    <property type="match status" value="1"/>
</dbReference>
<keyword evidence="3" id="KW-1185">Reference proteome</keyword>
<dbReference type="EMBL" id="BTSX01000003">
    <property type="protein sequence ID" value="GMS90762.1"/>
    <property type="molecule type" value="Genomic_DNA"/>
</dbReference>
<dbReference type="Proteomes" id="UP001432027">
    <property type="component" value="Unassembled WGS sequence"/>
</dbReference>
<feature type="non-terminal residue" evidence="2">
    <location>
        <position position="91"/>
    </location>
</feature>
<accession>A0AAV5T5A6</accession>
<reference evidence="2" key="1">
    <citation type="submission" date="2023-10" db="EMBL/GenBank/DDBJ databases">
        <title>Genome assembly of Pristionchus species.</title>
        <authorList>
            <person name="Yoshida K."/>
            <person name="Sommer R.J."/>
        </authorList>
    </citation>
    <scope>NUCLEOTIDE SEQUENCE</scope>
    <source>
        <strain evidence="2">RS0144</strain>
    </source>
</reference>